<dbReference type="EMBL" id="JAIWYP010000001">
    <property type="protein sequence ID" value="KAH3877341.1"/>
    <property type="molecule type" value="Genomic_DNA"/>
</dbReference>
<keyword evidence="1" id="KW-0175">Coiled coil</keyword>
<reference evidence="2" key="2">
    <citation type="submission" date="2020-11" db="EMBL/GenBank/DDBJ databases">
        <authorList>
            <person name="McCartney M.A."/>
            <person name="Auch B."/>
            <person name="Kono T."/>
            <person name="Mallez S."/>
            <person name="Becker A."/>
            <person name="Gohl D.M."/>
            <person name="Silverstein K.A.T."/>
            <person name="Koren S."/>
            <person name="Bechman K.B."/>
            <person name="Herman A."/>
            <person name="Abrahante J.E."/>
            <person name="Garbe J."/>
        </authorList>
    </citation>
    <scope>NUCLEOTIDE SEQUENCE</scope>
    <source>
        <strain evidence="2">Duluth1</strain>
        <tissue evidence="2">Whole animal</tissue>
    </source>
</reference>
<gene>
    <name evidence="2" type="ORF">DPMN_001204</name>
</gene>
<evidence type="ECO:0000256" key="1">
    <source>
        <dbReference type="SAM" id="Coils"/>
    </source>
</evidence>
<sequence>MCEDLSKSFESSRKNFDEFQERLSQWLVADEKAPDDDKIYSVSRASTTASSRSNLRSARAKRLLAEHKMRTLREKHRLEQEQHVLEQEQCVLEQEQRVLKHKRQLLEHESEVEEARIKEAIWEEGTEEGITVIGDVMGRSIGSNRMSGDVIVRSNGADRILAI</sequence>
<organism evidence="2 3">
    <name type="scientific">Dreissena polymorpha</name>
    <name type="common">Zebra mussel</name>
    <name type="synonym">Mytilus polymorpha</name>
    <dbReference type="NCBI Taxonomy" id="45954"/>
    <lineage>
        <taxon>Eukaryota</taxon>
        <taxon>Metazoa</taxon>
        <taxon>Spiralia</taxon>
        <taxon>Lophotrochozoa</taxon>
        <taxon>Mollusca</taxon>
        <taxon>Bivalvia</taxon>
        <taxon>Autobranchia</taxon>
        <taxon>Heteroconchia</taxon>
        <taxon>Euheterodonta</taxon>
        <taxon>Imparidentia</taxon>
        <taxon>Neoheterodontei</taxon>
        <taxon>Myida</taxon>
        <taxon>Dreissenoidea</taxon>
        <taxon>Dreissenidae</taxon>
        <taxon>Dreissena</taxon>
    </lineage>
</organism>
<dbReference type="Proteomes" id="UP000828390">
    <property type="component" value="Unassembled WGS sequence"/>
</dbReference>
<keyword evidence="3" id="KW-1185">Reference proteome</keyword>
<proteinExistence type="predicted"/>
<dbReference type="AlphaFoldDB" id="A0A9D4MJG2"/>
<comment type="caution">
    <text evidence="2">The sequence shown here is derived from an EMBL/GenBank/DDBJ whole genome shotgun (WGS) entry which is preliminary data.</text>
</comment>
<protein>
    <submittedName>
        <fullName evidence="2">Uncharacterized protein</fullName>
    </submittedName>
</protein>
<evidence type="ECO:0000313" key="2">
    <source>
        <dbReference type="EMBL" id="KAH3877341.1"/>
    </source>
</evidence>
<reference evidence="2" key="1">
    <citation type="journal article" date="2019" name="bioRxiv">
        <title>The Genome of the Zebra Mussel, Dreissena polymorpha: A Resource for Invasive Species Research.</title>
        <authorList>
            <person name="McCartney M.A."/>
            <person name="Auch B."/>
            <person name="Kono T."/>
            <person name="Mallez S."/>
            <person name="Zhang Y."/>
            <person name="Obille A."/>
            <person name="Becker A."/>
            <person name="Abrahante J.E."/>
            <person name="Garbe J."/>
            <person name="Badalamenti J.P."/>
            <person name="Herman A."/>
            <person name="Mangelson H."/>
            <person name="Liachko I."/>
            <person name="Sullivan S."/>
            <person name="Sone E.D."/>
            <person name="Koren S."/>
            <person name="Silverstein K.A.T."/>
            <person name="Beckman K.B."/>
            <person name="Gohl D.M."/>
        </authorList>
    </citation>
    <scope>NUCLEOTIDE SEQUENCE</scope>
    <source>
        <strain evidence="2">Duluth1</strain>
        <tissue evidence="2">Whole animal</tissue>
    </source>
</reference>
<name>A0A9D4MJG2_DREPO</name>
<evidence type="ECO:0000313" key="3">
    <source>
        <dbReference type="Proteomes" id="UP000828390"/>
    </source>
</evidence>
<accession>A0A9D4MJG2</accession>
<feature type="coiled-coil region" evidence="1">
    <location>
        <begin position="55"/>
        <end position="118"/>
    </location>
</feature>